<evidence type="ECO:0000313" key="2">
    <source>
        <dbReference type="EMBL" id="KAL1594325.1"/>
    </source>
</evidence>
<gene>
    <name evidence="2" type="ORF">SLS60_010084</name>
</gene>
<dbReference type="EMBL" id="JAKJXO020000017">
    <property type="protein sequence ID" value="KAL1594325.1"/>
    <property type="molecule type" value="Genomic_DNA"/>
</dbReference>
<evidence type="ECO:0000256" key="1">
    <source>
        <dbReference type="SAM" id="SignalP"/>
    </source>
</evidence>
<proteinExistence type="predicted"/>
<keyword evidence="3" id="KW-1185">Reference proteome</keyword>
<keyword evidence="1" id="KW-0732">Signal</keyword>
<feature type="signal peptide" evidence="1">
    <location>
        <begin position="1"/>
        <end position="17"/>
    </location>
</feature>
<evidence type="ECO:0000313" key="3">
    <source>
        <dbReference type="Proteomes" id="UP001521785"/>
    </source>
</evidence>
<accession>A0ABR3QQ86</accession>
<protein>
    <submittedName>
        <fullName evidence="2">Uncharacterized protein</fullName>
    </submittedName>
</protein>
<dbReference type="Proteomes" id="UP001521785">
    <property type="component" value="Unassembled WGS sequence"/>
</dbReference>
<name>A0ABR3QQ86_9PLEO</name>
<organism evidence="2 3">
    <name type="scientific">Paraconiothyrium brasiliense</name>
    <dbReference type="NCBI Taxonomy" id="300254"/>
    <lineage>
        <taxon>Eukaryota</taxon>
        <taxon>Fungi</taxon>
        <taxon>Dikarya</taxon>
        <taxon>Ascomycota</taxon>
        <taxon>Pezizomycotina</taxon>
        <taxon>Dothideomycetes</taxon>
        <taxon>Pleosporomycetidae</taxon>
        <taxon>Pleosporales</taxon>
        <taxon>Massarineae</taxon>
        <taxon>Didymosphaeriaceae</taxon>
        <taxon>Paraconiothyrium</taxon>
    </lineage>
</organism>
<comment type="caution">
    <text evidence="2">The sequence shown here is derived from an EMBL/GenBank/DDBJ whole genome shotgun (WGS) entry which is preliminary data.</text>
</comment>
<reference evidence="2 3" key="1">
    <citation type="submission" date="2024-02" db="EMBL/GenBank/DDBJ databases">
        <title>De novo assembly and annotation of 12 fungi associated with fruit tree decline syndrome in Ontario, Canada.</title>
        <authorList>
            <person name="Sulman M."/>
            <person name="Ellouze W."/>
            <person name="Ilyukhin E."/>
        </authorList>
    </citation>
    <scope>NUCLEOTIDE SEQUENCE [LARGE SCALE GENOMIC DNA]</scope>
    <source>
        <strain evidence="2 3">M42-189</strain>
    </source>
</reference>
<feature type="chain" id="PRO_5045754351" evidence="1">
    <location>
        <begin position="18"/>
        <end position="189"/>
    </location>
</feature>
<sequence>MKFISVFVIGLTSLAAAAPASVERRWPSGSILIPFDSYIYHQSPTHPPPDYIPKIQGLVNFATSTSEVHVFNLPADWIGKKVKVGFWYNDGGIAKNTAVDIYSSSRTPPNDGIGSNNRDQHLARFYVQNFGDATVKVGEGPITWQAYQLPAGVGSVAFEVVGVGSDPPTNFSYQTATSGVYMERANWEL</sequence>